<keyword evidence="5" id="KW-0456">Lyase</keyword>
<dbReference type="Gene3D" id="2.60.40.10">
    <property type="entry name" value="Immunoglobulins"/>
    <property type="match status" value="1"/>
</dbReference>
<reference evidence="5 6" key="1">
    <citation type="submission" date="2014-01" db="EMBL/GenBank/DDBJ databases">
        <title>Actinotalea ferrariae CF5-4.</title>
        <authorList>
            <person name="Chen F."/>
            <person name="Li Y."/>
            <person name="Wang G."/>
        </authorList>
    </citation>
    <scope>NUCLEOTIDE SEQUENCE [LARGE SCALE GENOMIC DNA]</scope>
    <source>
        <strain evidence="5 6">CF5-4</strain>
    </source>
</reference>
<dbReference type="AlphaFoldDB" id="A0A021VWN1"/>
<dbReference type="Gene3D" id="3.20.20.80">
    <property type="entry name" value="Glycosidases"/>
    <property type="match status" value="1"/>
</dbReference>
<dbReference type="InterPro" id="IPR006047">
    <property type="entry name" value="GH13_cat_dom"/>
</dbReference>
<evidence type="ECO:0000313" key="5">
    <source>
        <dbReference type="EMBL" id="EYR63472.1"/>
    </source>
</evidence>
<evidence type="ECO:0000259" key="4">
    <source>
        <dbReference type="SMART" id="SM00642"/>
    </source>
</evidence>
<dbReference type="SMART" id="SM00642">
    <property type="entry name" value="Aamy"/>
    <property type="match status" value="1"/>
</dbReference>
<dbReference type="InterPro" id="IPR013783">
    <property type="entry name" value="Ig-like_fold"/>
</dbReference>
<dbReference type="InterPro" id="IPR014756">
    <property type="entry name" value="Ig_E-set"/>
</dbReference>
<evidence type="ECO:0000313" key="6">
    <source>
        <dbReference type="Proteomes" id="UP000019753"/>
    </source>
</evidence>
<dbReference type="InterPro" id="IPR004185">
    <property type="entry name" value="Glyco_hydro_13_lg-like_dom"/>
</dbReference>
<dbReference type="OrthoDB" id="9043248at2"/>
<dbReference type="GO" id="GO:0004553">
    <property type="term" value="F:hydrolase activity, hydrolyzing O-glycosyl compounds"/>
    <property type="evidence" value="ECO:0007669"/>
    <property type="project" value="InterPro"/>
</dbReference>
<comment type="caution">
    <text evidence="5">The sequence shown here is derived from an EMBL/GenBank/DDBJ whole genome shotgun (WGS) entry which is preliminary data.</text>
</comment>
<keyword evidence="2" id="KW-0326">Glycosidase</keyword>
<keyword evidence="1" id="KW-0378">Hydrolase</keyword>
<dbReference type="CDD" id="cd02857">
    <property type="entry name" value="E_set_CDase_PDE_N"/>
    <property type="match status" value="1"/>
</dbReference>
<accession>A0A021VWN1</accession>
<dbReference type="Pfam" id="PF00128">
    <property type="entry name" value="Alpha-amylase"/>
    <property type="match status" value="1"/>
</dbReference>
<protein>
    <submittedName>
        <fullName evidence="5">Alpha-amlyase</fullName>
    </submittedName>
</protein>
<dbReference type="PANTHER" id="PTHR10357:SF210">
    <property type="entry name" value="MALTODEXTRIN GLUCOSIDASE"/>
    <property type="match status" value="1"/>
</dbReference>
<dbReference type="SUPFAM" id="SSF81296">
    <property type="entry name" value="E set domains"/>
    <property type="match status" value="1"/>
</dbReference>
<feature type="domain" description="Glycosyl hydrolase family 13 catalytic" evidence="4">
    <location>
        <begin position="131"/>
        <end position="516"/>
    </location>
</feature>
<evidence type="ECO:0000256" key="3">
    <source>
        <dbReference type="SAM" id="MobiDB-lite"/>
    </source>
</evidence>
<organism evidence="5 6">
    <name type="scientific">Actinotalea ferrariae CF5-4</name>
    <dbReference type="NCBI Taxonomy" id="948458"/>
    <lineage>
        <taxon>Bacteria</taxon>
        <taxon>Bacillati</taxon>
        <taxon>Actinomycetota</taxon>
        <taxon>Actinomycetes</taxon>
        <taxon>Micrococcales</taxon>
        <taxon>Cellulomonadaceae</taxon>
        <taxon>Actinotalea</taxon>
    </lineage>
</organism>
<dbReference type="InterPro" id="IPR017853">
    <property type="entry name" value="GH"/>
</dbReference>
<keyword evidence="6" id="KW-1185">Reference proteome</keyword>
<evidence type="ECO:0000256" key="2">
    <source>
        <dbReference type="ARBA" id="ARBA00023295"/>
    </source>
</evidence>
<dbReference type="SUPFAM" id="SSF51445">
    <property type="entry name" value="(Trans)glycosidases"/>
    <property type="match status" value="1"/>
</dbReference>
<evidence type="ECO:0000256" key="1">
    <source>
        <dbReference type="ARBA" id="ARBA00022801"/>
    </source>
</evidence>
<dbReference type="Proteomes" id="UP000019753">
    <property type="component" value="Unassembled WGS sequence"/>
</dbReference>
<dbReference type="RefSeq" id="WP_034225850.1">
    <property type="nucleotide sequence ID" value="NZ_AXCW01000091.1"/>
</dbReference>
<dbReference type="GO" id="GO:0016829">
    <property type="term" value="F:lyase activity"/>
    <property type="evidence" value="ECO:0007669"/>
    <property type="project" value="UniProtKB-KW"/>
</dbReference>
<gene>
    <name evidence="5" type="ORF">N866_20335</name>
</gene>
<dbReference type="CDD" id="cd11338">
    <property type="entry name" value="AmyAc_CMD"/>
    <property type="match status" value="1"/>
</dbReference>
<dbReference type="PANTHER" id="PTHR10357">
    <property type="entry name" value="ALPHA-AMYLASE FAMILY MEMBER"/>
    <property type="match status" value="1"/>
</dbReference>
<sequence>MTGRSLEAHHDGSELYVRTGTPTLGDSVPVRVRVPSGSAARAVHLRTVRDGEPEVIEARLDGQDEHERWYVAEVEVHNPVTPYRFLLDEPTGYRWLNGTGLHARDVPDAADFRLTVHPPAPAWAQDAVVYQVFPDRFARSGAQQSVPDWAQPADWDDEPLAAGPGVGQQLFGGDLPGIEQRLGHLERLGVDVLYLTPFFPGRSNHRYDASTFDHVDPLLGGDDALVSLSRALHARGMRLMGDLTTNHTGADHEWFRRAREDRSSEEAGFYLWTEDGYVGWLGHASLPKLDHGSTALGPRLVDGPDSVIGRWLREPYGLDGWRIDVANMTGRYRDQDLTHDVARRIRRTVTQARRDALLVSEHFHDASQDLTGDGWHANMNYNGFTRPVWGWTAPVGTEQPLLGLPVRRARRGGASTAATMREFAAVLPWSVTAAQWNLLGSHDTARIRTLVDGRDMLEVAVGLLLTYPGTPMVFAGDEVGATGTTGEHARVTMPWDRPRDWDEATFALYRELIALRRGSVALRRGGLRWWLAEDDVLAYVRETPEERVLVVAARAPWSGAALPPVLARGGMPEALRGSEPVRGADGTVHVPGAGPALTVWRLP</sequence>
<dbReference type="GO" id="GO:0005975">
    <property type="term" value="P:carbohydrate metabolic process"/>
    <property type="evidence" value="ECO:0007669"/>
    <property type="project" value="InterPro"/>
</dbReference>
<dbReference type="EMBL" id="AXCW01000091">
    <property type="protein sequence ID" value="EYR63472.1"/>
    <property type="molecule type" value="Genomic_DNA"/>
</dbReference>
<proteinExistence type="predicted"/>
<feature type="region of interest" description="Disordered" evidence="3">
    <location>
        <begin position="1"/>
        <end position="21"/>
    </location>
</feature>
<feature type="compositionally biased region" description="Basic and acidic residues" evidence="3">
    <location>
        <begin position="1"/>
        <end position="13"/>
    </location>
</feature>
<name>A0A021VWN1_9CELL</name>